<dbReference type="AlphaFoldDB" id="A0A9P6MFM0"/>
<accession>A0A9P6MFM0</accession>
<evidence type="ECO:0000256" key="2">
    <source>
        <dbReference type="ARBA" id="ARBA00022723"/>
    </source>
</evidence>
<evidence type="ECO:0000256" key="1">
    <source>
        <dbReference type="ARBA" id="ARBA00010617"/>
    </source>
</evidence>
<keyword evidence="3" id="KW-0560">Oxidoreductase</keyword>
<dbReference type="GO" id="GO:0020037">
    <property type="term" value="F:heme binding"/>
    <property type="evidence" value="ECO:0007669"/>
    <property type="project" value="InterPro"/>
</dbReference>
<dbReference type="PANTHER" id="PTHR24296">
    <property type="entry name" value="CYTOCHROME P450"/>
    <property type="match status" value="1"/>
</dbReference>
<gene>
    <name evidence="6" type="ORF">BGZ65_007979</name>
</gene>
<sequence>MVLLAFVVLFVYRHRSQAVGTRQRGDLKQPKGALHILGHLPLLAFIPESDMYQFIPENVEHVIKTNFWGSAKGLMCRDIIKFRRMLISHIFSVKTFREYTSDVFVMIQGKKVAVHLNKAAEEGIVVDFQVLVSSFTLDSIGVISFRKSFGSLDDIEHKIPFAASFDDLLKICGRRLADTMWRIRESLTSVGMTTKYHRKM</sequence>
<evidence type="ECO:0000313" key="6">
    <source>
        <dbReference type="EMBL" id="KAF9996428.1"/>
    </source>
</evidence>
<dbReference type="GO" id="GO:0004497">
    <property type="term" value="F:monooxygenase activity"/>
    <property type="evidence" value="ECO:0007669"/>
    <property type="project" value="InterPro"/>
</dbReference>
<dbReference type="EMBL" id="JAAAHW010001168">
    <property type="protein sequence ID" value="KAF9996428.1"/>
    <property type="molecule type" value="Genomic_DNA"/>
</dbReference>
<dbReference type="SUPFAM" id="SSF48264">
    <property type="entry name" value="Cytochrome P450"/>
    <property type="match status" value="1"/>
</dbReference>
<dbReference type="GO" id="GO:0016705">
    <property type="term" value="F:oxidoreductase activity, acting on paired donors, with incorporation or reduction of molecular oxygen"/>
    <property type="evidence" value="ECO:0007669"/>
    <property type="project" value="InterPro"/>
</dbReference>
<keyword evidence="5" id="KW-0732">Signal</keyword>
<protein>
    <submittedName>
        <fullName evidence="6">Uncharacterized protein</fullName>
    </submittedName>
</protein>
<keyword evidence="7" id="KW-1185">Reference proteome</keyword>
<evidence type="ECO:0000256" key="4">
    <source>
        <dbReference type="ARBA" id="ARBA00023004"/>
    </source>
</evidence>
<keyword evidence="4" id="KW-0408">Iron</keyword>
<organism evidence="6 7">
    <name type="scientific">Modicella reniformis</name>
    <dbReference type="NCBI Taxonomy" id="1440133"/>
    <lineage>
        <taxon>Eukaryota</taxon>
        <taxon>Fungi</taxon>
        <taxon>Fungi incertae sedis</taxon>
        <taxon>Mucoromycota</taxon>
        <taxon>Mortierellomycotina</taxon>
        <taxon>Mortierellomycetes</taxon>
        <taxon>Mortierellales</taxon>
        <taxon>Mortierellaceae</taxon>
        <taxon>Modicella</taxon>
    </lineage>
</organism>
<evidence type="ECO:0000256" key="3">
    <source>
        <dbReference type="ARBA" id="ARBA00023002"/>
    </source>
</evidence>
<reference evidence="6" key="1">
    <citation type="journal article" date="2020" name="Fungal Divers.">
        <title>Resolving the Mortierellaceae phylogeny through synthesis of multi-gene phylogenetics and phylogenomics.</title>
        <authorList>
            <person name="Vandepol N."/>
            <person name="Liber J."/>
            <person name="Desiro A."/>
            <person name="Na H."/>
            <person name="Kennedy M."/>
            <person name="Barry K."/>
            <person name="Grigoriev I.V."/>
            <person name="Miller A.N."/>
            <person name="O'Donnell K."/>
            <person name="Stajich J.E."/>
            <person name="Bonito G."/>
        </authorList>
    </citation>
    <scope>NUCLEOTIDE SEQUENCE</scope>
    <source>
        <strain evidence="6">MES-2147</strain>
    </source>
</reference>
<name>A0A9P6MFM0_9FUNG</name>
<dbReference type="GO" id="GO:0005506">
    <property type="term" value="F:iron ion binding"/>
    <property type="evidence" value="ECO:0007669"/>
    <property type="project" value="InterPro"/>
</dbReference>
<dbReference type="InterPro" id="IPR036396">
    <property type="entry name" value="Cyt_P450_sf"/>
</dbReference>
<keyword evidence="2" id="KW-0479">Metal-binding</keyword>
<proteinExistence type="inferred from homology"/>
<dbReference type="Gene3D" id="1.10.630.10">
    <property type="entry name" value="Cytochrome P450"/>
    <property type="match status" value="1"/>
</dbReference>
<feature type="non-terminal residue" evidence="6">
    <location>
        <position position="200"/>
    </location>
</feature>
<comment type="similarity">
    <text evidence="1">Belongs to the cytochrome P450 family.</text>
</comment>
<evidence type="ECO:0000256" key="5">
    <source>
        <dbReference type="SAM" id="SignalP"/>
    </source>
</evidence>
<feature type="signal peptide" evidence="5">
    <location>
        <begin position="1"/>
        <end position="18"/>
    </location>
</feature>
<dbReference type="Proteomes" id="UP000749646">
    <property type="component" value="Unassembled WGS sequence"/>
</dbReference>
<evidence type="ECO:0000313" key="7">
    <source>
        <dbReference type="Proteomes" id="UP000749646"/>
    </source>
</evidence>
<feature type="chain" id="PRO_5040383547" evidence="5">
    <location>
        <begin position="19"/>
        <end position="200"/>
    </location>
</feature>
<comment type="caution">
    <text evidence="6">The sequence shown here is derived from an EMBL/GenBank/DDBJ whole genome shotgun (WGS) entry which is preliminary data.</text>
</comment>
<dbReference type="OrthoDB" id="1470350at2759"/>